<dbReference type="AlphaFoldDB" id="C9LK74"/>
<keyword evidence="2" id="KW-1185">Reference proteome</keyword>
<dbReference type="Proteomes" id="UP000003460">
    <property type="component" value="Unassembled WGS sequence"/>
</dbReference>
<dbReference type="HOGENOM" id="CLU_3256031_0_0_10"/>
<evidence type="ECO:0000313" key="2">
    <source>
        <dbReference type="Proteomes" id="UP000003460"/>
    </source>
</evidence>
<evidence type="ECO:0000313" key="1">
    <source>
        <dbReference type="EMBL" id="EEX70596.1"/>
    </source>
</evidence>
<dbReference type="STRING" id="626522.GCWU000325_02639"/>
<sequence>MSLISSDKQPDSFWIMCEKSLFLWIVIVIKNAYAHDKKSLRS</sequence>
<comment type="caution">
    <text evidence="1">The sequence shown here is derived from an EMBL/GenBank/DDBJ whole genome shotgun (WGS) entry which is preliminary data.</text>
</comment>
<protein>
    <submittedName>
        <fullName evidence="1">Uncharacterized protein</fullName>
    </submittedName>
</protein>
<proteinExistence type="predicted"/>
<gene>
    <name evidence="1" type="ORF">GCWU000325_02639</name>
</gene>
<name>C9LK74_9BACT</name>
<accession>C9LK74</accession>
<organism evidence="1 2">
    <name type="scientific">Alloprevotella tannerae ATCC 51259</name>
    <dbReference type="NCBI Taxonomy" id="626522"/>
    <lineage>
        <taxon>Bacteria</taxon>
        <taxon>Pseudomonadati</taxon>
        <taxon>Bacteroidota</taxon>
        <taxon>Bacteroidia</taxon>
        <taxon>Bacteroidales</taxon>
        <taxon>Prevotellaceae</taxon>
        <taxon>Alloprevotella</taxon>
    </lineage>
</organism>
<reference evidence="1" key="1">
    <citation type="submission" date="2009-09" db="EMBL/GenBank/DDBJ databases">
        <authorList>
            <person name="Weinstock G."/>
            <person name="Sodergren E."/>
            <person name="Clifton S."/>
            <person name="Fulton L."/>
            <person name="Fulton B."/>
            <person name="Courtney L."/>
            <person name="Fronick C."/>
            <person name="Harrison M."/>
            <person name="Strong C."/>
            <person name="Farmer C."/>
            <person name="Delahaunty K."/>
            <person name="Markovic C."/>
            <person name="Hall O."/>
            <person name="Minx P."/>
            <person name="Tomlinson C."/>
            <person name="Mitreva M."/>
            <person name="Nelson J."/>
            <person name="Hou S."/>
            <person name="Wollam A."/>
            <person name="Pepin K.H."/>
            <person name="Johnson M."/>
            <person name="Bhonagiri V."/>
            <person name="Nash W.E."/>
            <person name="Warren W."/>
            <person name="Chinwalla A."/>
            <person name="Mardis E.R."/>
            <person name="Wilson R.K."/>
        </authorList>
    </citation>
    <scope>NUCLEOTIDE SEQUENCE [LARGE SCALE GENOMIC DNA]</scope>
    <source>
        <strain evidence="1">ATCC 51259</strain>
    </source>
</reference>
<dbReference type="EMBL" id="ACIJ02000028">
    <property type="protein sequence ID" value="EEX70596.1"/>
    <property type="molecule type" value="Genomic_DNA"/>
</dbReference>